<proteinExistence type="predicted"/>
<dbReference type="Pfam" id="PF13649">
    <property type="entry name" value="Methyltransf_25"/>
    <property type="match status" value="1"/>
</dbReference>
<protein>
    <submittedName>
        <fullName evidence="4">Ubiquinone/menaquinone biosynthesis C-methylase UbiE</fullName>
    </submittedName>
</protein>
<evidence type="ECO:0000313" key="4">
    <source>
        <dbReference type="EMBL" id="SER53596.1"/>
    </source>
</evidence>
<keyword evidence="5" id="KW-1185">Reference proteome</keyword>
<dbReference type="InterPro" id="IPR041698">
    <property type="entry name" value="Methyltransf_25"/>
</dbReference>
<dbReference type="RefSeq" id="WP_074999082.1">
    <property type="nucleotide sequence ID" value="NZ_FOGO01000002.1"/>
</dbReference>
<dbReference type="SUPFAM" id="SSF53335">
    <property type="entry name" value="S-adenosyl-L-methionine-dependent methyltransferases"/>
    <property type="match status" value="1"/>
</dbReference>
<name>A0A1H9PZ66_9ACTN</name>
<dbReference type="AlphaFoldDB" id="A0A1H9PZ66"/>
<accession>A0A1H9PZ66</accession>
<dbReference type="InterPro" id="IPR051052">
    <property type="entry name" value="Diverse_substrate_MTase"/>
</dbReference>
<organism evidence="4 5">
    <name type="scientific">Streptomyces qinglanensis</name>
    <dbReference type="NCBI Taxonomy" id="943816"/>
    <lineage>
        <taxon>Bacteria</taxon>
        <taxon>Bacillati</taxon>
        <taxon>Actinomycetota</taxon>
        <taxon>Actinomycetes</taxon>
        <taxon>Kitasatosporales</taxon>
        <taxon>Streptomycetaceae</taxon>
        <taxon>Streptomyces</taxon>
    </lineage>
</organism>
<evidence type="ECO:0000313" key="5">
    <source>
        <dbReference type="Proteomes" id="UP000182841"/>
    </source>
</evidence>
<dbReference type="GO" id="GO:0032259">
    <property type="term" value="P:methylation"/>
    <property type="evidence" value="ECO:0007669"/>
    <property type="project" value="UniProtKB-KW"/>
</dbReference>
<dbReference type="Gene3D" id="3.40.50.150">
    <property type="entry name" value="Vaccinia Virus protein VP39"/>
    <property type="match status" value="1"/>
</dbReference>
<keyword evidence="2" id="KW-0808">Transferase</keyword>
<dbReference type="PANTHER" id="PTHR44942:SF4">
    <property type="entry name" value="METHYLTRANSFERASE TYPE 11 DOMAIN-CONTAINING PROTEIN"/>
    <property type="match status" value="1"/>
</dbReference>
<dbReference type="InterPro" id="IPR029063">
    <property type="entry name" value="SAM-dependent_MTases_sf"/>
</dbReference>
<feature type="domain" description="Methyltransferase" evidence="3">
    <location>
        <begin position="40"/>
        <end position="138"/>
    </location>
</feature>
<keyword evidence="4" id="KW-0830">Ubiquinone</keyword>
<keyword evidence="1 4" id="KW-0489">Methyltransferase</keyword>
<sequence>MTAGFSGDVAEHYARFRRGYPERVLDTLQEYFSLTPADSVLDLGCGTGQLALPFARRVRSVLGMDPEPDMLRLARERAGEQGLANVTWVLGADTDVPALGALLGQASPLAMAVVGQALHWMRPDALFRDLRPLFRTGGGIAVLANGAPLWQQDSVWSGALRGFLEEYFDTELTSSCGTAEQDLIRYAEALGEAGFSDVRSTAHSYTDELTFEQVVGGLCSAVPAELLPTAERRPAFEHRLRKALPPGELFPEQVRVSALVGRAG</sequence>
<dbReference type="PANTHER" id="PTHR44942">
    <property type="entry name" value="METHYLTRANSF_11 DOMAIN-CONTAINING PROTEIN"/>
    <property type="match status" value="1"/>
</dbReference>
<evidence type="ECO:0000259" key="3">
    <source>
        <dbReference type="Pfam" id="PF13649"/>
    </source>
</evidence>
<dbReference type="CDD" id="cd02440">
    <property type="entry name" value="AdoMet_MTases"/>
    <property type="match status" value="1"/>
</dbReference>
<dbReference type="Proteomes" id="UP000182841">
    <property type="component" value="Unassembled WGS sequence"/>
</dbReference>
<evidence type="ECO:0000256" key="1">
    <source>
        <dbReference type="ARBA" id="ARBA00022603"/>
    </source>
</evidence>
<reference evidence="5" key="1">
    <citation type="submission" date="2016-10" db="EMBL/GenBank/DDBJ databases">
        <authorList>
            <person name="Varghese N."/>
            <person name="Submissions S."/>
        </authorList>
    </citation>
    <scope>NUCLEOTIDE SEQUENCE [LARGE SCALE GENOMIC DNA]</scope>
    <source>
        <strain evidence="5">CGMCC 4.6825</strain>
    </source>
</reference>
<dbReference type="GO" id="GO:0008168">
    <property type="term" value="F:methyltransferase activity"/>
    <property type="evidence" value="ECO:0007669"/>
    <property type="project" value="UniProtKB-KW"/>
</dbReference>
<gene>
    <name evidence="4" type="ORF">SAMN05421870_102367</name>
</gene>
<dbReference type="EMBL" id="FOGO01000002">
    <property type="protein sequence ID" value="SER53596.1"/>
    <property type="molecule type" value="Genomic_DNA"/>
</dbReference>
<evidence type="ECO:0000256" key="2">
    <source>
        <dbReference type="ARBA" id="ARBA00022679"/>
    </source>
</evidence>